<sequence>MKKYIVVLACLFEIPICSVKSENLFTLSDAIKIAQSNSFDAQLARFSYKSSYWTYRSFLAELKPSVNLQGDLMNFDHSKVEARNFEDGKINYVDNNSLNNALTLSIDQQITSLGGVLSLQSVLNHLYQFDYKTSTFYSQPFRISYTQPLRTYNEMKWRKKSSPKEFDKAKRNFLEAMEEISIQTTRLFFSAIIAQANHKQNVSKYEDLKKMYELSQKRLNLGTITKSDLLQLELSMLNAQVALTSSETEMEECLFDLFSYLRIGDYKEVNLVAPNDIPNIIINSNDALQIAIKNSSNSIEQELTLLTAKQNLAQAKSAKGIQMQLSLQAGISNTADNFKGAYSHMKDNEIIGLTLSMPIFDWGVQKGRVKVAESNLELAKTQMEQKQSSYIQEMKRQVIQFNLQSEQCKTSQRAQDISIERYHITKKRFEAGNITVTDLNTAMQEQESAKYQYLSQLEKYWVNYYTLKKSTLYDWIGNYNVTADFDRIINMK</sequence>
<evidence type="ECO:0000256" key="2">
    <source>
        <dbReference type="ARBA" id="ARBA00007613"/>
    </source>
</evidence>
<dbReference type="PANTHER" id="PTHR30026">
    <property type="entry name" value="OUTER MEMBRANE PROTEIN TOLC"/>
    <property type="match status" value="1"/>
</dbReference>
<comment type="subcellular location">
    <subcellularLocation>
        <location evidence="1">Cell outer membrane</location>
    </subcellularLocation>
</comment>
<evidence type="ECO:0000256" key="5">
    <source>
        <dbReference type="ARBA" id="ARBA00022692"/>
    </source>
</evidence>
<comment type="similarity">
    <text evidence="2">Belongs to the outer membrane factor (OMF) (TC 1.B.17) family.</text>
</comment>
<evidence type="ECO:0000256" key="1">
    <source>
        <dbReference type="ARBA" id="ARBA00004442"/>
    </source>
</evidence>
<keyword evidence="4" id="KW-1134">Transmembrane beta strand</keyword>
<keyword evidence="5" id="KW-0812">Transmembrane</keyword>
<gene>
    <name evidence="8" type="ORF">CIK91_13785</name>
</gene>
<dbReference type="PANTHER" id="PTHR30026:SF20">
    <property type="entry name" value="OUTER MEMBRANE PROTEIN TOLC"/>
    <property type="match status" value="1"/>
</dbReference>
<evidence type="ECO:0000256" key="3">
    <source>
        <dbReference type="ARBA" id="ARBA00022448"/>
    </source>
</evidence>
<keyword evidence="9" id="KW-1185">Reference proteome</keyword>
<dbReference type="InterPro" id="IPR051906">
    <property type="entry name" value="TolC-like"/>
</dbReference>
<dbReference type="Gene3D" id="1.20.1600.10">
    <property type="entry name" value="Outer membrane efflux proteins (OEP)"/>
    <property type="match status" value="1"/>
</dbReference>
<dbReference type="Pfam" id="PF02321">
    <property type="entry name" value="OEP"/>
    <property type="match status" value="1"/>
</dbReference>
<keyword evidence="3" id="KW-0813">Transport</keyword>
<evidence type="ECO:0000256" key="7">
    <source>
        <dbReference type="ARBA" id="ARBA00023237"/>
    </source>
</evidence>
<accession>A0ABX4EDY5</accession>
<name>A0ABX4EDY5_SEGBR</name>
<protein>
    <submittedName>
        <fullName evidence="8">Transporter</fullName>
    </submittedName>
</protein>
<dbReference type="Proteomes" id="UP000216189">
    <property type="component" value="Unassembled WGS sequence"/>
</dbReference>
<evidence type="ECO:0000313" key="8">
    <source>
        <dbReference type="EMBL" id="OYP53043.1"/>
    </source>
</evidence>
<comment type="caution">
    <text evidence="8">The sequence shown here is derived from an EMBL/GenBank/DDBJ whole genome shotgun (WGS) entry which is preliminary data.</text>
</comment>
<dbReference type="InterPro" id="IPR003423">
    <property type="entry name" value="OMP_efflux"/>
</dbReference>
<dbReference type="EMBL" id="NPJF01000073">
    <property type="protein sequence ID" value="OYP53043.1"/>
    <property type="molecule type" value="Genomic_DNA"/>
</dbReference>
<dbReference type="RefSeq" id="WP_094449126.1">
    <property type="nucleotide sequence ID" value="NZ_CP091802.1"/>
</dbReference>
<organism evidence="8 9">
    <name type="scientific">Segatella bryantii</name>
    <name type="common">Prevotella bryantii</name>
    <dbReference type="NCBI Taxonomy" id="77095"/>
    <lineage>
        <taxon>Bacteria</taxon>
        <taxon>Pseudomonadati</taxon>
        <taxon>Bacteroidota</taxon>
        <taxon>Bacteroidia</taxon>
        <taxon>Bacteroidales</taxon>
        <taxon>Prevotellaceae</taxon>
        <taxon>Segatella</taxon>
    </lineage>
</organism>
<evidence type="ECO:0000313" key="9">
    <source>
        <dbReference type="Proteomes" id="UP000216189"/>
    </source>
</evidence>
<dbReference type="SUPFAM" id="SSF56954">
    <property type="entry name" value="Outer membrane efflux proteins (OEP)"/>
    <property type="match status" value="1"/>
</dbReference>
<reference evidence="8 9" key="1">
    <citation type="submission" date="2017-08" db="EMBL/GenBank/DDBJ databases">
        <title>Comparative genomics of non-oral Prevotella species.</title>
        <authorList>
            <person name="Accetto T."/>
            <person name="Nograsek B."/>
            <person name="Avgustin G."/>
        </authorList>
    </citation>
    <scope>NUCLEOTIDE SEQUENCE [LARGE SCALE GENOMIC DNA]</scope>
    <source>
        <strain evidence="8 9">TC1-1</strain>
    </source>
</reference>
<proteinExistence type="inferred from homology"/>
<keyword evidence="6" id="KW-0472">Membrane</keyword>
<evidence type="ECO:0000256" key="6">
    <source>
        <dbReference type="ARBA" id="ARBA00023136"/>
    </source>
</evidence>
<evidence type="ECO:0000256" key="4">
    <source>
        <dbReference type="ARBA" id="ARBA00022452"/>
    </source>
</evidence>
<keyword evidence="7" id="KW-0998">Cell outer membrane</keyword>